<feature type="signal peptide" evidence="2">
    <location>
        <begin position="1"/>
        <end position="21"/>
    </location>
</feature>
<keyword evidence="2" id="KW-0732">Signal</keyword>
<evidence type="ECO:0000259" key="3">
    <source>
        <dbReference type="Pfam" id="PF13229"/>
    </source>
</evidence>
<reference evidence="5" key="1">
    <citation type="journal article" date="2019" name="Int. J. Syst. Evol. Microbiol.">
        <title>The Global Catalogue of Microorganisms (GCM) 10K type strain sequencing project: providing services to taxonomists for standard genome sequencing and annotation.</title>
        <authorList>
            <consortium name="The Broad Institute Genomics Platform"/>
            <consortium name="The Broad Institute Genome Sequencing Center for Infectious Disease"/>
            <person name="Wu L."/>
            <person name="Ma J."/>
        </authorList>
    </citation>
    <scope>NUCLEOTIDE SEQUENCE [LARGE SCALE GENOMIC DNA]</scope>
    <source>
        <strain evidence="5">CGMCC 1.15277</strain>
    </source>
</reference>
<proteinExistence type="predicted"/>
<feature type="compositionally biased region" description="Polar residues" evidence="1">
    <location>
        <begin position="835"/>
        <end position="847"/>
    </location>
</feature>
<dbReference type="PANTHER" id="PTHR36453">
    <property type="entry name" value="SECRETED PROTEIN-RELATED"/>
    <property type="match status" value="1"/>
</dbReference>
<sequence length="857" mass="91619">MSNTPLTLSRRTLLGATIAGAAVVAGPRVVAHAEGTPSPQDLYIHPLLGRDDNSGGVDAPLRTLDGALAMATQRLSQGSGNVTIWLRGGRYELSTPLELPVLPSGGTIAWRAYPGETPVVSGAHVVRNWRETVVAGRTAWVTAAPTGQGKDGIFRSLYVNDGWRPRPVFPAVMHEVVSSHQTLVDLPRALPKFLPGTPAAKDSTAFSYSSGALQSNWRNQSDIDLVTPTASFDERMPIRHIADGWAQVHIRPTPGDEAWQDRHFYLDNVGEALSQPGQWYLDRSAGTLTYLPLDGETLGNTQVLAPHLTRLMRIEGTLERPAGGHSFDGLHFAHVDRDYAPFKRRADGTIWMLQQGGACVDAAISMTNVRDVSFTRCDFSAMGGTGLEILSNSRRVTVTGCNFFDLGGGGLKVSSDLIGPGHDTYSTGWITVQDCTVRNFGRVFHLATGILVQGVHHATVQYNEVHHGFYSGISLGWSWDYQSRGVRDNLVKSNHVHHLGLGLLSDLGGIYTVGRQDNTYVTDNHVHHVNGYVMPSTGIYLDQASSLIEVTGNTVHHAAEGIWAPNDAAGLVIKDNIVADNARTQIRVGGGESRYWLGGVSSYAAAISNNVVASNGSALIETINRAITSDNNVLWNYDGSLDPQNGISSVSVEIVDLATGLVVASTHVPAVGVGGNACVFASLDEPVVLEANHEYVVALLAMKGGAAWHQPPIVSTTSVASVVSDTFEWMPAVYSRGSNSKCFGPVNFTYATAQGQQRFVTGTSRLDLVDQRNDFSGHVGMLIKTGSAPLTVGQLGAWPLTANDSPLDEWRGQGYDHSSIVADPGFSNRAAGNYSLRSGSAGTQKATPGNPFLAGPR</sequence>
<evidence type="ECO:0000256" key="2">
    <source>
        <dbReference type="SAM" id="SignalP"/>
    </source>
</evidence>
<evidence type="ECO:0000313" key="5">
    <source>
        <dbReference type="Proteomes" id="UP001596266"/>
    </source>
</evidence>
<feature type="chain" id="PRO_5046635834" evidence="2">
    <location>
        <begin position="22"/>
        <end position="857"/>
    </location>
</feature>
<dbReference type="RefSeq" id="WP_343886945.1">
    <property type="nucleotide sequence ID" value="NZ_BAAAKI010000025.1"/>
</dbReference>
<name>A0ABW1X2Z1_9ACTN</name>
<dbReference type="PANTHER" id="PTHR36453:SF1">
    <property type="entry name" value="RIGHT HANDED BETA HELIX DOMAIN-CONTAINING PROTEIN"/>
    <property type="match status" value="1"/>
</dbReference>
<protein>
    <submittedName>
        <fullName evidence="4">Right-handed parallel beta-helix repeat-containing protein</fullName>
    </submittedName>
</protein>
<dbReference type="SUPFAM" id="SSF51126">
    <property type="entry name" value="Pectin lyase-like"/>
    <property type="match status" value="1"/>
</dbReference>
<dbReference type="InterPro" id="IPR006311">
    <property type="entry name" value="TAT_signal"/>
</dbReference>
<dbReference type="InterPro" id="IPR012334">
    <property type="entry name" value="Pectin_lyas_fold"/>
</dbReference>
<feature type="region of interest" description="Disordered" evidence="1">
    <location>
        <begin position="832"/>
        <end position="857"/>
    </location>
</feature>
<dbReference type="PROSITE" id="PS51318">
    <property type="entry name" value="TAT"/>
    <property type="match status" value="1"/>
</dbReference>
<dbReference type="Pfam" id="PF13229">
    <property type="entry name" value="Beta_helix"/>
    <property type="match status" value="1"/>
</dbReference>
<organism evidence="4 5">
    <name type="scientific">Luteococcus sanguinis</name>
    <dbReference type="NCBI Taxonomy" id="174038"/>
    <lineage>
        <taxon>Bacteria</taxon>
        <taxon>Bacillati</taxon>
        <taxon>Actinomycetota</taxon>
        <taxon>Actinomycetes</taxon>
        <taxon>Propionibacteriales</taxon>
        <taxon>Propionibacteriaceae</taxon>
        <taxon>Luteococcus</taxon>
    </lineage>
</organism>
<keyword evidence="5" id="KW-1185">Reference proteome</keyword>
<dbReference type="InterPro" id="IPR039448">
    <property type="entry name" value="Beta_helix"/>
</dbReference>
<dbReference type="InterPro" id="IPR011050">
    <property type="entry name" value="Pectin_lyase_fold/virulence"/>
</dbReference>
<dbReference type="Gene3D" id="2.160.20.10">
    <property type="entry name" value="Single-stranded right-handed beta-helix, Pectin lyase-like"/>
    <property type="match status" value="2"/>
</dbReference>
<dbReference type="EMBL" id="JBHSUA010000024">
    <property type="protein sequence ID" value="MFC6397845.1"/>
    <property type="molecule type" value="Genomic_DNA"/>
</dbReference>
<dbReference type="InterPro" id="IPR006626">
    <property type="entry name" value="PbH1"/>
</dbReference>
<accession>A0ABW1X2Z1</accession>
<dbReference type="SMART" id="SM00710">
    <property type="entry name" value="PbH1"/>
    <property type="match status" value="8"/>
</dbReference>
<evidence type="ECO:0000256" key="1">
    <source>
        <dbReference type="SAM" id="MobiDB-lite"/>
    </source>
</evidence>
<comment type="caution">
    <text evidence="4">The sequence shown here is derived from an EMBL/GenBank/DDBJ whole genome shotgun (WGS) entry which is preliminary data.</text>
</comment>
<gene>
    <name evidence="4" type="ORF">ACFP57_12750</name>
</gene>
<dbReference type="Proteomes" id="UP001596266">
    <property type="component" value="Unassembled WGS sequence"/>
</dbReference>
<evidence type="ECO:0000313" key="4">
    <source>
        <dbReference type="EMBL" id="MFC6397845.1"/>
    </source>
</evidence>
<feature type="domain" description="Right handed beta helix" evidence="3">
    <location>
        <begin position="426"/>
        <end position="594"/>
    </location>
</feature>